<evidence type="ECO:0000313" key="3">
    <source>
        <dbReference type="Proteomes" id="UP000008810"/>
    </source>
</evidence>
<organism evidence="1">
    <name type="scientific">Brachypodium distachyon</name>
    <name type="common">Purple false brome</name>
    <name type="synonym">Trachynia distachya</name>
    <dbReference type="NCBI Taxonomy" id="15368"/>
    <lineage>
        <taxon>Eukaryota</taxon>
        <taxon>Viridiplantae</taxon>
        <taxon>Streptophyta</taxon>
        <taxon>Embryophyta</taxon>
        <taxon>Tracheophyta</taxon>
        <taxon>Spermatophyta</taxon>
        <taxon>Magnoliopsida</taxon>
        <taxon>Liliopsida</taxon>
        <taxon>Poales</taxon>
        <taxon>Poaceae</taxon>
        <taxon>BOP clade</taxon>
        <taxon>Pooideae</taxon>
        <taxon>Stipodae</taxon>
        <taxon>Brachypodieae</taxon>
        <taxon>Brachypodium</taxon>
    </lineage>
</organism>
<protein>
    <submittedName>
        <fullName evidence="1 2">Uncharacterized protein</fullName>
    </submittedName>
</protein>
<dbReference type="EMBL" id="CM000883">
    <property type="protein sequence ID" value="PNT62899.1"/>
    <property type="molecule type" value="Genomic_DNA"/>
</dbReference>
<sequence length="31" mass="3557">MMIHLESLSTFQIILSVVINMITVEHAKEKT</sequence>
<reference evidence="1 2" key="1">
    <citation type="journal article" date="2010" name="Nature">
        <title>Genome sequencing and analysis of the model grass Brachypodium distachyon.</title>
        <authorList>
            <consortium name="International Brachypodium Initiative"/>
        </authorList>
    </citation>
    <scope>NUCLEOTIDE SEQUENCE [LARGE SCALE GENOMIC DNA]</scope>
    <source>
        <strain evidence="1 2">Bd21</strain>
    </source>
</reference>
<dbReference type="InParanoid" id="A0A2K2CLK3"/>
<dbReference type="EnsemblPlants" id="PNT62899">
    <property type="protein sequence ID" value="PNT62899"/>
    <property type="gene ID" value="BRADI_4g09325v3"/>
</dbReference>
<gene>
    <name evidence="1" type="ORF">BRADI_4g09325v3</name>
</gene>
<proteinExistence type="predicted"/>
<accession>A0A2K2CLK3</accession>
<name>A0A2K2CLK3_BRADI</name>
<dbReference type="Proteomes" id="UP000008810">
    <property type="component" value="Chromosome 4"/>
</dbReference>
<dbReference type="OrthoDB" id="1707227at2759"/>
<reference evidence="2" key="3">
    <citation type="submission" date="2018-08" db="UniProtKB">
        <authorList>
            <consortium name="EnsemblPlants"/>
        </authorList>
    </citation>
    <scope>IDENTIFICATION</scope>
    <source>
        <strain evidence="2">cv. Bd21</strain>
    </source>
</reference>
<dbReference type="AlphaFoldDB" id="A0A2K2CLK3"/>
<reference evidence="1" key="2">
    <citation type="submission" date="2017-06" db="EMBL/GenBank/DDBJ databases">
        <title>WGS assembly of Brachypodium distachyon.</title>
        <authorList>
            <consortium name="The International Brachypodium Initiative"/>
            <person name="Lucas S."/>
            <person name="Harmon-Smith M."/>
            <person name="Lail K."/>
            <person name="Tice H."/>
            <person name="Grimwood J."/>
            <person name="Bruce D."/>
            <person name="Barry K."/>
            <person name="Shu S."/>
            <person name="Lindquist E."/>
            <person name="Wang M."/>
            <person name="Pitluck S."/>
            <person name="Vogel J.P."/>
            <person name="Garvin D.F."/>
            <person name="Mockler T.C."/>
            <person name="Schmutz J."/>
            <person name="Rokhsar D."/>
            <person name="Bevan M.W."/>
        </authorList>
    </citation>
    <scope>NUCLEOTIDE SEQUENCE</scope>
    <source>
        <strain evidence="1">Bd21</strain>
    </source>
</reference>
<keyword evidence="3" id="KW-1185">Reference proteome</keyword>
<evidence type="ECO:0000313" key="2">
    <source>
        <dbReference type="EnsemblPlants" id="PNT62899"/>
    </source>
</evidence>
<dbReference type="Gramene" id="PNT62899">
    <property type="protein sequence ID" value="PNT62899"/>
    <property type="gene ID" value="BRADI_4g09325v3"/>
</dbReference>
<evidence type="ECO:0000313" key="1">
    <source>
        <dbReference type="EMBL" id="PNT62899.1"/>
    </source>
</evidence>